<comment type="similarity">
    <text evidence="1">Belongs to the peptidase M20A family.</text>
</comment>
<dbReference type="SUPFAM" id="SSF55031">
    <property type="entry name" value="Bacterial exopeptidase dimerisation domain"/>
    <property type="match status" value="1"/>
</dbReference>
<gene>
    <name evidence="3" type="ORF">Daus18300_003492</name>
</gene>
<organism evidence="3 4">
    <name type="scientific">Diaporthe australafricana</name>
    <dbReference type="NCBI Taxonomy" id="127596"/>
    <lineage>
        <taxon>Eukaryota</taxon>
        <taxon>Fungi</taxon>
        <taxon>Dikarya</taxon>
        <taxon>Ascomycota</taxon>
        <taxon>Pezizomycotina</taxon>
        <taxon>Sordariomycetes</taxon>
        <taxon>Sordariomycetidae</taxon>
        <taxon>Diaporthales</taxon>
        <taxon>Diaporthaceae</taxon>
        <taxon>Diaporthe</taxon>
    </lineage>
</organism>
<dbReference type="Gene3D" id="3.30.70.360">
    <property type="match status" value="1"/>
</dbReference>
<accession>A0ABR3XFS1</accession>
<protein>
    <recommendedName>
        <fullName evidence="5">Peptidase M20 dimerisation domain-containing protein</fullName>
    </recommendedName>
</protein>
<evidence type="ECO:0008006" key="5">
    <source>
        <dbReference type="Google" id="ProtNLM"/>
    </source>
</evidence>
<sequence>MSHSGSAQDAQEPMDDTEILPVPDGDLLRTIVDTFRPALLNYERIYRIMHSNPEVSGMESQTAFTVAGILQKLGLEVYKGIGGHGVAGVFRNGDGKKILMRAELNAMPILEQTALPYKSTKRMIDKHGNERPVMHAHGHDMHMAALLGAVVLLKSAAEKWSGTLLVVFQPGEAEAGGAQAMVNDGLYSKVPVPDIMLGQHLVNLAAGKVAISPGPVLVAADSANVRIIGGPIPGVNPQLSVDPIAIAMQIIPGLEKAVHDEVGSEGDATVACWGIHADIPGNDNVACAEFLLGIKTIKPEIRRRVLAYIEKRIRDECEAAGTPQPPIINFRARTPLTENDQSISGAIGQVFGVYFGARAVEMELSRASDDFATLGAPHGVPYAYWYFGGSNDAEEGTGPINQSPFFAPVIQPTLQAGIDAMALAALTFLVNKAEMRDDISSSFTSLAVIPYLPTIASTTEPEGWDAVHVLQVENPTTGRWSCPTVTKRNRRCENVVSQERSQKVAFMLDSVSVKDAGVIAKDHKKELTALAEVMFCPLHSRANDTTTKVQAVVAQWKNYIKTSIRLQAQSRDSLNLDPKTPAVKQQPITATADVQNNRQSKVLLEELEKLTTPQVQPRFQPEAVNVSLVPQGPPPSYGTTIGEAALKNTMDMLKVLQSATLQNQQLQDQNQKLRDENAELVKEKKAAATECKRAKSELAAVEEERDALRDQVDEQFREINSLRDRAVADLETIAELQETVQKTKRAYRKLQALWATTSGVARIDV</sequence>
<dbReference type="EMBL" id="JAWRVE010000022">
    <property type="protein sequence ID" value="KAL1874474.1"/>
    <property type="molecule type" value="Genomic_DNA"/>
</dbReference>
<evidence type="ECO:0000313" key="4">
    <source>
        <dbReference type="Proteomes" id="UP001583177"/>
    </source>
</evidence>
<reference evidence="3 4" key="1">
    <citation type="journal article" date="2024" name="IMA Fungus">
        <title>IMA Genome - F19 : A genome assembly and annotation guide to empower mycologists, including annotated draft genome sequences of Ceratocystis pirilliformis, Diaporthe australafricana, Fusarium ophioides, Paecilomyces lecythidis, and Sporothrix stenoceras.</title>
        <authorList>
            <person name="Aylward J."/>
            <person name="Wilson A.M."/>
            <person name="Visagie C.M."/>
            <person name="Spraker J."/>
            <person name="Barnes I."/>
            <person name="Buitendag C."/>
            <person name="Ceriani C."/>
            <person name="Del Mar Angel L."/>
            <person name="du Plessis D."/>
            <person name="Fuchs T."/>
            <person name="Gasser K."/>
            <person name="Kramer D."/>
            <person name="Li W."/>
            <person name="Munsamy K."/>
            <person name="Piso A."/>
            <person name="Price J.L."/>
            <person name="Sonnekus B."/>
            <person name="Thomas C."/>
            <person name="van der Nest A."/>
            <person name="van Dijk A."/>
            <person name="van Heerden A."/>
            <person name="van Vuuren N."/>
            <person name="Yilmaz N."/>
            <person name="Duong T.A."/>
            <person name="van der Merwe N.A."/>
            <person name="Wingfield M.J."/>
            <person name="Wingfield B.D."/>
        </authorList>
    </citation>
    <scope>NUCLEOTIDE SEQUENCE [LARGE SCALE GENOMIC DNA]</scope>
    <source>
        <strain evidence="3 4">CMW 18300</strain>
    </source>
</reference>
<dbReference type="InterPro" id="IPR017439">
    <property type="entry name" value="Amidohydrolase"/>
</dbReference>
<comment type="caution">
    <text evidence="3">The sequence shown here is derived from an EMBL/GenBank/DDBJ whole genome shotgun (WGS) entry which is preliminary data.</text>
</comment>
<dbReference type="Proteomes" id="UP001583177">
    <property type="component" value="Unassembled WGS sequence"/>
</dbReference>
<dbReference type="Gene3D" id="3.40.630.10">
    <property type="entry name" value="Zn peptidases"/>
    <property type="match status" value="1"/>
</dbReference>
<dbReference type="Pfam" id="PF01546">
    <property type="entry name" value="Peptidase_M20"/>
    <property type="match status" value="1"/>
</dbReference>
<dbReference type="PANTHER" id="PTHR11014:SF63">
    <property type="entry name" value="METALLOPEPTIDASE, PUTATIVE (AFU_ORTHOLOGUE AFUA_6G09600)-RELATED"/>
    <property type="match status" value="1"/>
</dbReference>
<dbReference type="InterPro" id="IPR002933">
    <property type="entry name" value="Peptidase_M20"/>
</dbReference>
<evidence type="ECO:0000256" key="1">
    <source>
        <dbReference type="ARBA" id="ARBA00006247"/>
    </source>
</evidence>
<dbReference type="SUPFAM" id="SSF53187">
    <property type="entry name" value="Zn-dependent exopeptidases"/>
    <property type="match status" value="1"/>
</dbReference>
<name>A0ABR3XFS1_9PEZI</name>
<evidence type="ECO:0000313" key="3">
    <source>
        <dbReference type="EMBL" id="KAL1874474.1"/>
    </source>
</evidence>
<proteinExistence type="inferred from homology"/>
<dbReference type="InterPro" id="IPR036264">
    <property type="entry name" value="Bact_exopeptidase_dim_dom"/>
</dbReference>
<evidence type="ECO:0000256" key="2">
    <source>
        <dbReference type="SAM" id="Coils"/>
    </source>
</evidence>
<feature type="coiled-coil region" evidence="2">
    <location>
        <begin position="656"/>
        <end position="753"/>
    </location>
</feature>
<dbReference type="PANTHER" id="PTHR11014">
    <property type="entry name" value="PEPTIDASE M20 FAMILY MEMBER"/>
    <property type="match status" value="1"/>
</dbReference>
<keyword evidence="2" id="KW-0175">Coiled coil</keyword>
<keyword evidence="4" id="KW-1185">Reference proteome</keyword>